<dbReference type="Pfam" id="PF01261">
    <property type="entry name" value="AP_endonuc_2"/>
    <property type="match status" value="1"/>
</dbReference>
<dbReference type="PANTHER" id="PTHR12110">
    <property type="entry name" value="HYDROXYPYRUVATE ISOMERASE"/>
    <property type="match status" value="1"/>
</dbReference>
<name>A0AA49GLW3_9BACT</name>
<feature type="domain" description="Xylose isomerase-like TIM barrel" evidence="1">
    <location>
        <begin position="30"/>
        <end position="251"/>
    </location>
</feature>
<dbReference type="InterPro" id="IPR050312">
    <property type="entry name" value="IolE/XylAMocC-like"/>
</dbReference>
<dbReference type="InterPro" id="IPR013022">
    <property type="entry name" value="Xyl_isomerase-like_TIM-brl"/>
</dbReference>
<evidence type="ECO:0000313" key="2">
    <source>
        <dbReference type="EMBL" id="WKN35778.1"/>
    </source>
</evidence>
<dbReference type="SUPFAM" id="SSF51658">
    <property type="entry name" value="Xylose isomerase-like"/>
    <property type="match status" value="1"/>
</dbReference>
<proteinExistence type="predicted"/>
<protein>
    <submittedName>
        <fullName evidence="2">TIM barrel protein</fullName>
    </submittedName>
</protein>
<dbReference type="AlphaFoldDB" id="A0AA49GLW3"/>
<gene>
    <name evidence="2" type="ORF">K4G66_25760</name>
</gene>
<reference evidence="2" key="1">
    <citation type="journal article" date="2023" name="Comput. Struct. Biotechnol. J.">
        <title>Discovery of a novel marine Bacteroidetes with a rich repertoire of carbohydrate-active enzymes.</title>
        <authorList>
            <person name="Chen B."/>
            <person name="Liu G."/>
            <person name="Chen Q."/>
            <person name="Wang H."/>
            <person name="Liu L."/>
            <person name="Tang K."/>
        </authorList>
    </citation>
    <scope>NUCLEOTIDE SEQUENCE</scope>
    <source>
        <strain evidence="2">TK19036</strain>
    </source>
</reference>
<dbReference type="Gene3D" id="3.20.20.150">
    <property type="entry name" value="Divalent-metal-dependent TIM barrel enzymes"/>
    <property type="match status" value="1"/>
</dbReference>
<accession>A0AA49GLW3</accession>
<organism evidence="2">
    <name type="scientific">Roseihalotalea indica</name>
    <dbReference type="NCBI Taxonomy" id="2867963"/>
    <lineage>
        <taxon>Bacteria</taxon>
        <taxon>Pseudomonadati</taxon>
        <taxon>Bacteroidota</taxon>
        <taxon>Cytophagia</taxon>
        <taxon>Cytophagales</taxon>
        <taxon>Catalimonadaceae</taxon>
        <taxon>Roseihalotalea</taxon>
    </lineage>
</organism>
<dbReference type="PANTHER" id="PTHR12110:SF41">
    <property type="entry name" value="INOSOSE DEHYDRATASE"/>
    <property type="match status" value="1"/>
</dbReference>
<dbReference type="InterPro" id="IPR036237">
    <property type="entry name" value="Xyl_isomerase-like_sf"/>
</dbReference>
<evidence type="ECO:0000259" key="1">
    <source>
        <dbReference type="Pfam" id="PF01261"/>
    </source>
</evidence>
<sequence>MSKIKIGCETYTWQMPGEQYKGKLEHIMEITAQAGFRGIEPETSFLQHLSDPEKMQEALQKNNLELAVLCLVEDWRHSEETEEERAHADQWIEFMQHFPDALFLLVQMPRKDRSDLEERQQNLLSCVNTVARRAVDRGITCSYHPNSPAGSVYRTEEDYKILLNGLDASVIRYTPDVGHIAKGGMDPLSIIKEYKELINCVHYKDMYKNGEWAPMGKGDIDFDAISCELVSQGFEGWIILEDECDEAITDPDGVTLADGRYVENVLRPQLQ</sequence>
<reference evidence="2" key="2">
    <citation type="journal article" date="2024" name="Antonie Van Leeuwenhoek">
        <title>Roseihalotalea indica gen. nov., sp. nov., a halophilic Bacteroidetes from mesopelagic Southwest Indian Ocean with higher carbohydrate metabolic potential.</title>
        <authorList>
            <person name="Chen B."/>
            <person name="Zhang M."/>
            <person name="Lin D."/>
            <person name="Ye J."/>
            <person name="Tang K."/>
        </authorList>
    </citation>
    <scope>NUCLEOTIDE SEQUENCE</scope>
    <source>
        <strain evidence="2">TK19036</strain>
    </source>
</reference>
<dbReference type="EMBL" id="CP120682">
    <property type="protein sequence ID" value="WKN35778.1"/>
    <property type="molecule type" value="Genomic_DNA"/>
</dbReference>